<dbReference type="Proteomes" id="UP001478862">
    <property type="component" value="Unassembled WGS sequence"/>
</dbReference>
<evidence type="ECO:0000313" key="2">
    <source>
        <dbReference type="Proteomes" id="UP001478862"/>
    </source>
</evidence>
<reference evidence="1 2" key="1">
    <citation type="submission" date="2024-06" db="EMBL/GenBank/DDBJ databases">
        <title>Lysinibacillus zambalefons sp. nov., a Novel Firmicute Isolated from the Poon Bato Zambales Hyperalkaline Spring.</title>
        <authorList>
            <person name="Aja J.A."/>
            <person name="Lazaro J.E.H."/>
            <person name="Llorin L.D."/>
            <person name="Lim K.R."/>
            <person name="Teodosio J."/>
            <person name="Dalisay D.S."/>
        </authorList>
    </citation>
    <scope>NUCLEOTIDE SEQUENCE [LARGE SCALE GENOMIC DNA]</scope>
    <source>
        <strain evidence="1 2">M3</strain>
    </source>
</reference>
<name>A0ABV1MN99_9BACI</name>
<sequence>MIQIYFVSFFGSFALSLVLHGDNAIVNPSKGVDLLSKTFFHLLIQ</sequence>
<accession>A0ABV1MN99</accession>
<organism evidence="1 2">
    <name type="scientific">Lysinibacillus zambalensis</name>
    <dbReference type="NCBI Taxonomy" id="3160866"/>
    <lineage>
        <taxon>Bacteria</taxon>
        <taxon>Bacillati</taxon>
        <taxon>Bacillota</taxon>
        <taxon>Bacilli</taxon>
        <taxon>Bacillales</taxon>
        <taxon>Bacillaceae</taxon>
        <taxon>Lysinibacillus</taxon>
    </lineage>
</organism>
<dbReference type="RefSeq" id="WP_349658743.1">
    <property type="nucleotide sequence ID" value="NZ_JBEGDG010000002.1"/>
</dbReference>
<gene>
    <name evidence="1" type="ORF">ABNX05_05155</name>
</gene>
<protein>
    <submittedName>
        <fullName evidence="1">Uncharacterized protein</fullName>
    </submittedName>
</protein>
<dbReference type="EMBL" id="JBEGDG010000002">
    <property type="protein sequence ID" value="MEQ6353997.1"/>
    <property type="molecule type" value="Genomic_DNA"/>
</dbReference>
<proteinExistence type="predicted"/>
<evidence type="ECO:0000313" key="1">
    <source>
        <dbReference type="EMBL" id="MEQ6353997.1"/>
    </source>
</evidence>
<comment type="caution">
    <text evidence="1">The sequence shown here is derived from an EMBL/GenBank/DDBJ whole genome shotgun (WGS) entry which is preliminary data.</text>
</comment>
<keyword evidence="2" id="KW-1185">Reference proteome</keyword>